<dbReference type="PANTHER" id="PTHR42951:SF4">
    <property type="entry name" value="ACYL-COENZYME A THIOESTERASE MBLAC2"/>
    <property type="match status" value="1"/>
</dbReference>
<protein>
    <submittedName>
        <fullName evidence="2">MBL-fold metallo-hydrolase superfamily</fullName>
    </submittedName>
</protein>
<dbReference type="Pfam" id="PF00753">
    <property type="entry name" value="Lactamase_B"/>
    <property type="match status" value="1"/>
</dbReference>
<keyword evidence="2" id="KW-0378">Hydrolase</keyword>
<dbReference type="RefSeq" id="WP_156202644.1">
    <property type="nucleotide sequence ID" value="NZ_CP046457.1"/>
</dbReference>
<dbReference type="InterPro" id="IPR036866">
    <property type="entry name" value="RibonucZ/Hydroxyglut_hydro"/>
</dbReference>
<dbReference type="KEGG" id="salq:SYNTR_0079"/>
<evidence type="ECO:0000259" key="1">
    <source>
        <dbReference type="SMART" id="SM00849"/>
    </source>
</evidence>
<proteinExistence type="predicted"/>
<name>A0A6I6DCQ6_9FIRM</name>
<dbReference type="Gene3D" id="3.60.15.10">
    <property type="entry name" value="Ribonuclease Z/Hydroxyacylglutathione hydrolase-like"/>
    <property type="match status" value="1"/>
</dbReference>
<keyword evidence="3" id="KW-1185">Reference proteome</keyword>
<dbReference type="SUPFAM" id="SSF56281">
    <property type="entry name" value="Metallo-hydrolase/oxidoreductase"/>
    <property type="match status" value="1"/>
</dbReference>
<dbReference type="InterPro" id="IPR001279">
    <property type="entry name" value="Metallo-B-lactamas"/>
</dbReference>
<dbReference type="SMART" id="SM00849">
    <property type="entry name" value="Lactamase_B"/>
    <property type="match status" value="1"/>
</dbReference>
<dbReference type="AlphaFoldDB" id="A0A6I6DCQ6"/>
<dbReference type="Proteomes" id="UP000426444">
    <property type="component" value="Chromosome"/>
</dbReference>
<reference evidence="3" key="1">
    <citation type="journal article" date="2019" name="Microbiology">
        <title>Complete Genome Sequence of an Uncultured Bacterium of the Candidate Phylum Bipolaricaulota.</title>
        <authorList>
            <person name="Kadnikov V.V."/>
            <person name="Mardanov A.V."/>
            <person name="Beletsky A.V."/>
            <person name="Frank Y.A."/>
            <person name="Karnachuk O.V."/>
            <person name="Ravin N.V."/>
        </authorList>
    </citation>
    <scope>NUCLEOTIDE SEQUENCE [LARGE SCALE GENOMIC DNA]</scope>
</reference>
<dbReference type="EMBL" id="CP046457">
    <property type="protein sequence ID" value="QGT98672.1"/>
    <property type="molecule type" value="Genomic_DNA"/>
</dbReference>
<organism evidence="2 3">
    <name type="scientific">Candidatus Syntrophocurvum alkaliphilum</name>
    <dbReference type="NCBI Taxonomy" id="2293317"/>
    <lineage>
        <taxon>Bacteria</taxon>
        <taxon>Bacillati</taxon>
        <taxon>Bacillota</taxon>
        <taxon>Clostridia</taxon>
        <taxon>Eubacteriales</taxon>
        <taxon>Syntrophomonadaceae</taxon>
        <taxon>Candidatus Syntrophocurvum</taxon>
    </lineage>
</organism>
<gene>
    <name evidence="2" type="ORF">SYNTR_0079</name>
</gene>
<sequence>MIIPITKKIKFVEAPNRGRFPYCHCLFIDDETKVLIDSSCGKEDLLSLIKGHVDVIINSHFHEDHIYNNHYFDKTQIWAHELDAPAIKSLQLFKDYYGFKYFNAENLGDDFVDGIQLKESPVHNYIKDKELLDWGSTTMQVIHTPGHTPGHLCFYFEKDGVLFSSDIDLSRFGPWYGHLCSNVDDFICSIKKCIEINPSTIVTSHKGIFTDNIIQRLEDYLNVIYKKDQLILNALKKPMTLENLTKLQIIYGKNTKFTPFIKVQEKMSLYVHLKRLIKLNEIKFSEGIYYKK</sequence>
<dbReference type="GO" id="GO:0016787">
    <property type="term" value="F:hydrolase activity"/>
    <property type="evidence" value="ECO:0007669"/>
    <property type="project" value="UniProtKB-KW"/>
</dbReference>
<dbReference type="InterPro" id="IPR050855">
    <property type="entry name" value="NDM-1-like"/>
</dbReference>
<dbReference type="PANTHER" id="PTHR42951">
    <property type="entry name" value="METALLO-BETA-LACTAMASE DOMAIN-CONTAINING"/>
    <property type="match status" value="1"/>
</dbReference>
<dbReference type="OrthoDB" id="9761531at2"/>
<evidence type="ECO:0000313" key="3">
    <source>
        <dbReference type="Proteomes" id="UP000426444"/>
    </source>
</evidence>
<evidence type="ECO:0000313" key="2">
    <source>
        <dbReference type="EMBL" id="QGT98672.1"/>
    </source>
</evidence>
<feature type="domain" description="Metallo-beta-lactamase" evidence="1">
    <location>
        <begin position="22"/>
        <end position="205"/>
    </location>
</feature>
<dbReference type="CDD" id="cd06262">
    <property type="entry name" value="metallo-hydrolase-like_MBL-fold"/>
    <property type="match status" value="1"/>
</dbReference>
<accession>A0A6I6DCQ6</accession>